<dbReference type="SUPFAM" id="SSF53335">
    <property type="entry name" value="S-adenosyl-L-methionine-dependent methyltransferases"/>
    <property type="match status" value="1"/>
</dbReference>
<protein>
    <submittedName>
        <fullName evidence="2">Ubiquinone/menaquinone biosynthesis C-methylase UbiE</fullName>
    </submittedName>
</protein>
<dbReference type="Proteomes" id="UP001179280">
    <property type="component" value="Unassembled WGS sequence"/>
</dbReference>
<dbReference type="CDD" id="cd02440">
    <property type="entry name" value="AdoMet_MTases"/>
    <property type="match status" value="1"/>
</dbReference>
<organism evidence="2 3">
    <name type="scientific">Shouchella xiaoxiensis</name>
    <dbReference type="NCBI Taxonomy" id="766895"/>
    <lineage>
        <taxon>Bacteria</taxon>
        <taxon>Bacillati</taxon>
        <taxon>Bacillota</taxon>
        <taxon>Bacilli</taxon>
        <taxon>Bacillales</taxon>
        <taxon>Bacillaceae</taxon>
        <taxon>Shouchella</taxon>
    </lineage>
</organism>
<gene>
    <name evidence="2" type="ORF">JOC54_000816</name>
</gene>
<dbReference type="InterPro" id="IPR013216">
    <property type="entry name" value="Methyltransf_11"/>
</dbReference>
<evidence type="ECO:0000313" key="2">
    <source>
        <dbReference type="EMBL" id="MBM7837585.1"/>
    </source>
</evidence>
<dbReference type="InterPro" id="IPR029063">
    <property type="entry name" value="SAM-dependent_MTases_sf"/>
</dbReference>
<feature type="domain" description="Methyltransferase type 11" evidence="1">
    <location>
        <begin position="46"/>
        <end position="142"/>
    </location>
</feature>
<accession>A0ABS2SRX8</accession>
<dbReference type="Pfam" id="PF08241">
    <property type="entry name" value="Methyltransf_11"/>
    <property type="match status" value="1"/>
</dbReference>
<comment type="caution">
    <text evidence="2">The sequence shown here is derived from an EMBL/GenBank/DDBJ whole genome shotgun (WGS) entry which is preliminary data.</text>
</comment>
<keyword evidence="3" id="KW-1185">Reference proteome</keyword>
<dbReference type="Gene3D" id="3.40.50.150">
    <property type="entry name" value="Vaccinia Virus protein VP39"/>
    <property type="match status" value="1"/>
</dbReference>
<keyword evidence="2" id="KW-0830">Ubiquinone</keyword>
<evidence type="ECO:0000259" key="1">
    <source>
        <dbReference type="Pfam" id="PF08241"/>
    </source>
</evidence>
<reference evidence="2" key="1">
    <citation type="submission" date="2021-01" db="EMBL/GenBank/DDBJ databases">
        <title>Genomic Encyclopedia of Type Strains, Phase IV (KMG-IV): sequencing the most valuable type-strain genomes for metagenomic binning, comparative biology and taxonomic classification.</title>
        <authorList>
            <person name="Goeker M."/>
        </authorList>
    </citation>
    <scope>NUCLEOTIDE SEQUENCE</scope>
    <source>
        <strain evidence="2">DSM 21943</strain>
    </source>
</reference>
<dbReference type="RefSeq" id="WP_204464614.1">
    <property type="nucleotide sequence ID" value="NZ_JAFBCV010000002.1"/>
</dbReference>
<dbReference type="EMBL" id="JAFBCV010000002">
    <property type="protein sequence ID" value="MBM7837585.1"/>
    <property type="molecule type" value="Genomic_DNA"/>
</dbReference>
<evidence type="ECO:0000313" key="3">
    <source>
        <dbReference type="Proteomes" id="UP001179280"/>
    </source>
</evidence>
<name>A0ABS2SRX8_9BACI</name>
<sequence length="217" mass="24151">MRKMDGAEFDGLVDFFDGMVQSKWLSEIHECLMRESGSWLDKTIADIGCGTGRFLLRGVDQARHVSGVDLSEQMINRANHLFQEQNVQHKASFIVGDAMNIPLERESADIVISTCVLFLLPSPQQGLKELKRIVAKDGQVLILNPAPEMNKGAASDYAAKHGFSEEEKAYLMKWATVSERRHRKSEAELAKMLLAVGFSSMTHIQVLDGLGLITKAF</sequence>
<proteinExistence type="predicted"/>
<dbReference type="PANTHER" id="PTHR43861">
    <property type="entry name" value="TRANS-ACONITATE 2-METHYLTRANSFERASE-RELATED"/>
    <property type="match status" value="1"/>
</dbReference>